<reference evidence="2 3" key="2">
    <citation type="submission" date="2024-07" db="EMBL/GenBank/DDBJ databases">
        <authorList>
            <person name="Akdeniz Z."/>
        </authorList>
    </citation>
    <scope>NUCLEOTIDE SEQUENCE [LARGE SCALE GENOMIC DNA]</scope>
</reference>
<accession>A0AA86QVP7</accession>
<sequence>MMIKYVMMARSRCVQIQRSSDGQTNTSAVLTDGFRAVQKIFYQKLTTVDQLKTWLQLSKLFNYAQIVQNRLQQWYWKGFNMWANERFKSKICVKRRRIQQFWLRQNNGQQLQTNIDLQPHHALHNICEQLIFCCTKMLCDFEPAQRQFPQMSELQLF</sequence>
<gene>
    <name evidence="2" type="ORF">HINF_LOCUS41491</name>
    <name evidence="1" type="ORF">HINF_LOCUS46030</name>
</gene>
<name>A0AA86QVP7_9EUKA</name>
<keyword evidence="3" id="KW-1185">Reference proteome</keyword>
<evidence type="ECO:0000313" key="3">
    <source>
        <dbReference type="Proteomes" id="UP001642409"/>
    </source>
</evidence>
<evidence type="ECO:0000313" key="1">
    <source>
        <dbReference type="EMBL" id="CAI9958385.1"/>
    </source>
</evidence>
<reference evidence="1" key="1">
    <citation type="submission" date="2023-06" db="EMBL/GenBank/DDBJ databases">
        <authorList>
            <person name="Kurt Z."/>
        </authorList>
    </citation>
    <scope>NUCLEOTIDE SEQUENCE</scope>
</reference>
<organism evidence="1">
    <name type="scientific">Hexamita inflata</name>
    <dbReference type="NCBI Taxonomy" id="28002"/>
    <lineage>
        <taxon>Eukaryota</taxon>
        <taxon>Metamonada</taxon>
        <taxon>Diplomonadida</taxon>
        <taxon>Hexamitidae</taxon>
        <taxon>Hexamitinae</taxon>
        <taxon>Hexamita</taxon>
    </lineage>
</organism>
<dbReference type="Proteomes" id="UP001642409">
    <property type="component" value="Unassembled WGS sequence"/>
</dbReference>
<proteinExistence type="predicted"/>
<protein>
    <submittedName>
        <fullName evidence="2">Hypothetical_protein</fullName>
    </submittedName>
</protein>
<dbReference type="EMBL" id="CATOUU010000905">
    <property type="protein sequence ID" value="CAI9958385.1"/>
    <property type="molecule type" value="Genomic_DNA"/>
</dbReference>
<comment type="caution">
    <text evidence="1">The sequence shown here is derived from an EMBL/GenBank/DDBJ whole genome shotgun (WGS) entry which is preliminary data.</text>
</comment>
<dbReference type="EMBL" id="CAXDID020000166">
    <property type="protein sequence ID" value="CAL6045945.1"/>
    <property type="molecule type" value="Genomic_DNA"/>
</dbReference>
<evidence type="ECO:0000313" key="2">
    <source>
        <dbReference type="EMBL" id="CAL6045945.1"/>
    </source>
</evidence>
<dbReference type="AlphaFoldDB" id="A0AA86QVP7"/>